<evidence type="ECO:0000256" key="5">
    <source>
        <dbReference type="ARBA" id="ARBA00022777"/>
    </source>
</evidence>
<evidence type="ECO:0000256" key="6">
    <source>
        <dbReference type="ARBA" id="ARBA00022840"/>
    </source>
</evidence>
<accession>A0A1I3IHE0</accession>
<dbReference type="InterPro" id="IPR000719">
    <property type="entry name" value="Prot_kinase_dom"/>
</dbReference>
<dbReference type="EC" id="2.7.11.1" evidence="1"/>
<dbReference type="PANTHER" id="PTHR43289:SF6">
    <property type="entry name" value="SERINE_THREONINE-PROTEIN KINASE NEKL-3"/>
    <property type="match status" value="1"/>
</dbReference>
<keyword evidence="5 9" id="KW-0418">Kinase</keyword>
<dbReference type="CDD" id="cd14014">
    <property type="entry name" value="STKc_PknB_like"/>
    <property type="match status" value="1"/>
</dbReference>
<name>A0A1I3IHE0_9ACTN</name>
<gene>
    <name evidence="9" type="ORF">SAMN05216561_10921</name>
</gene>
<dbReference type="InterPro" id="IPR011009">
    <property type="entry name" value="Kinase-like_dom_sf"/>
</dbReference>
<evidence type="ECO:0000256" key="1">
    <source>
        <dbReference type="ARBA" id="ARBA00012513"/>
    </source>
</evidence>
<evidence type="ECO:0000256" key="7">
    <source>
        <dbReference type="SAM" id="MobiDB-lite"/>
    </source>
</evidence>
<reference evidence="9 10" key="1">
    <citation type="submission" date="2016-10" db="EMBL/GenBank/DDBJ databases">
        <authorList>
            <person name="de Groot N.N."/>
        </authorList>
    </citation>
    <scope>NUCLEOTIDE SEQUENCE [LARGE SCALE GENOMIC DNA]</scope>
    <source>
        <strain evidence="9 10">CGMCC 1.11156</strain>
    </source>
</reference>
<dbReference type="SUPFAM" id="SSF56112">
    <property type="entry name" value="Protein kinase-like (PK-like)"/>
    <property type="match status" value="1"/>
</dbReference>
<feature type="compositionally biased region" description="Basic residues" evidence="7">
    <location>
        <begin position="410"/>
        <end position="429"/>
    </location>
</feature>
<dbReference type="PANTHER" id="PTHR43289">
    <property type="entry name" value="MITOGEN-ACTIVATED PROTEIN KINASE KINASE KINASE 20-RELATED"/>
    <property type="match status" value="1"/>
</dbReference>
<dbReference type="EMBL" id="FOQG01000009">
    <property type="protein sequence ID" value="SFI47455.1"/>
    <property type="molecule type" value="Genomic_DNA"/>
</dbReference>
<dbReference type="GO" id="GO:0004674">
    <property type="term" value="F:protein serine/threonine kinase activity"/>
    <property type="evidence" value="ECO:0007669"/>
    <property type="project" value="UniProtKB-KW"/>
</dbReference>
<dbReference type="GO" id="GO:0005524">
    <property type="term" value="F:ATP binding"/>
    <property type="evidence" value="ECO:0007669"/>
    <property type="project" value="UniProtKB-KW"/>
</dbReference>
<evidence type="ECO:0000256" key="3">
    <source>
        <dbReference type="ARBA" id="ARBA00022679"/>
    </source>
</evidence>
<feature type="region of interest" description="Disordered" evidence="7">
    <location>
        <begin position="347"/>
        <end position="441"/>
    </location>
</feature>
<dbReference type="AlphaFoldDB" id="A0A1I3IHE0"/>
<evidence type="ECO:0000259" key="8">
    <source>
        <dbReference type="PROSITE" id="PS50011"/>
    </source>
</evidence>
<keyword evidence="4" id="KW-0547">Nucleotide-binding</keyword>
<dbReference type="Gene3D" id="1.10.510.10">
    <property type="entry name" value="Transferase(Phosphotransferase) domain 1"/>
    <property type="match status" value="1"/>
</dbReference>
<feature type="domain" description="Protein kinase" evidence="8">
    <location>
        <begin position="46"/>
        <end position="300"/>
    </location>
</feature>
<dbReference type="InterPro" id="IPR008271">
    <property type="entry name" value="Ser/Thr_kinase_AS"/>
</dbReference>
<dbReference type="PROSITE" id="PS50011">
    <property type="entry name" value="PROTEIN_KINASE_DOM"/>
    <property type="match status" value="1"/>
</dbReference>
<evidence type="ECO:0000313" key="9">
    <source>
        <dbReference type="EMBL" id="SFI47455.1"/>
    </source>
</evidence>
<dbReference type="Proteomes" id="UP000198649">
    <property type="component" value="Unassembled WGS sequence"/>
</dbReference>
<dbReference type="SMART" id="SM00220">
    <property type="entry name" value="S_TKc"/>
    <property type="match status" value="1"/>
</dbReference>
<organism evidence="9 10">
    <name type="scientific">Nocardioides psychrotolerans</name>
    <dbReference type="NCBI Taxonomy" id="1005945"/>
    <lineage>
        <taxon>Bacteria</taxon>
        <taxon>Bacillati</taxon>
        <taxon>Actinomycetota</taxon>
        <taxon>Actinomycetes</taxon>
        <taxon>Propionibacteriales</taxon>
        <taxon>Nocardioidaceae</taxon>
        <taxon>Nocardioides</taxon>
    </lineage>
</organism>
<evidence type="ECO:0000256" key="2">
    <source>
        <dbReference type="ARBA" id="ARBA00022527"/>
    </source>
</evidence>
<dbReference type="Gene3D" id="3.30.200.20">
    <property type="entry name" value="Phosphorylase Kinase, domain 1"/>
    <property type="match status" value="1"/>
</dbReference>
<evidence type="ECO:0000313" key="10">
    <source>
        <dbReference type="Proteomes" id="UP000198649"/>
    </source>
</evidence>
<dbReference type="Pfam" id="PF00069">
    <property type="entry name" value="Pkinase"/>
    <property type="match status" value="1"/>
</dbReference>
<protein>
    <recommendedName>
        <fullName evidence="1">non-specific serine/threonine protein kinase</fullName>
        <ecNumber evidence="1">2.7.11.1</ecNumber>
    </recommendedName>
</protein>
<dbReference type="PROSITE" id="PS00108">
    <property type="entry name" value="PROTEIN_KINASE_ST"/>
    <property type="match status" value="1"/>
</dbReference>
<keyword evidence="3" id="KW-0808">Transferase</keyword>
<keyword evidence="6" id="KW-0067">ATP-binding</keyword>
<feature type="compositionally biased region" description="Low complexity" evidence="7">
    <location>
        <begin position="356"/>
        <end position="387"/>
    </location>
</feature>
<evidence type="ECO:0000256" key="4">
    <source>
        <dbReference type="ARBA" id="ARBA00022741"/>
    </source>
</evidence>
<keyword evidence="10" id="KW-1185">Reference proteome</keyword>
<dbReference type="STRING" id="1005945.SAMN05216561_10921"/>
<proteinExistence type="predicted"/>
<keyword evidence="2 9" id="KW-0723">Serine/threonine-protein kinase</keyword>
<dbReference type="RefSeq" id="WP_170259130.1">
    <property type="nucleotide sequence ID" value="NZ_BKAF01000011.1"/>
</dbReference>
<sequence>MTTRDDDLHVDPDRTRAVPDVAALLNDTAGALPASSPDQGWLGERYVLDAVVGRGGVGDVHRATDTLLHRSVAVKVLRQRTASECDRVRFGSEARTLAGLMHPGLVTVLDVGDTEGRPYLVMELVEGSTLSGALADGPLPVAEVARILSRVAEALAYAHGRGVVHRDVKPGNVLLGDDGRVKLADFGIARLVGDNVRHTLPGTLIGTVAYLAPEQVTGDELTQAVDVYALGLVLLESVTGAKAYAGPVVEAALARLTRPPHVPDELPARVRDLVRAMTATDPRRRPTAGHVADELAHVAREESGAALPLPTTSLAGRRWTSRPVLVAAAALVVLALAAGSGLVGGPSDGASGGPSAGPSAGPSVGPSVGGAPSAAARPAAARGVAAATEQPSPRKGSHTTAKPRAEAPAKARRQAKGHGNSKAKGHGKGGKSGASKGKGRR</sequence>